<dbReference type="InterPro" id="IPR036388">
    <property type="entry name" value="WH-like_DNA-bd_sf"/>
</dbReference>
<name>A0A839CNV3_9ENTR</name>
<dbReference type="Gene3D" id="1.10.10.10">
    <property type="entry name" value="Winged helix-like DNA-binding domain superfamily/Winged helix DNA-binding domain"/>
    <property type="match status" value="1"/>
</dbReference>
<protein>
    <submittedName>
        <fullName evidence="3">Replication protein</fullName>
    </submittedName>
</protein>
<dbReference type="EMBL" id="JABXRN010000001">
    <property type="protein sequence ID" value="MBA8126037.1"/>
    <property type="molecule type" value="Genomic_DNA"/>
</dbReference>
<gene>
    <name evidence="3" type="ORF">HV064_19340</name>
</gene>
<sequence length="339" mass="37850">MANTAEVINFPVPEKVQQESRMADLDNGYLRLANQIQDALCVVELSGREFRVLNAIVRLTYGWSKKEDRIANSLIADKTMLAVKHASEAVLSLAYRNIIKVRRIGQTRYIGINTCLDAWAYTKPKCPKCPVSFPVAEVETQVITIPEIRDRRITAPTIPENRDNHPQKQGEVSPETGNTKDILSKTNIKTDLTPIVPAGDGCEKPDPESVIQGQPKTDPVRLVFTHWQKEHDHPSAKLDDKRRKRIKARLAEGFTVDELCRAITGAKGDPWLMGKNPSRKRYDGIDTLLRDAAQVEKLRDMAGDAHAMAIAQGQYSATTARNLETLQRWAGGTDSGELF</sequence>
<evidence type="ECO:0000313" key="4">
    <source>
        <dbReference type="Proteomes" id="UP000557483"/>
    </source>
</evidence>
<feature type="domain" description="Bacteriophage lambda Replication protein O N-terminal" evidence="2">
    <location>
        <begin position="21"/>
        <end position="119"/>
    </location>
</feature>
<evidence type="ECO:0000256" key="1">
    <source>
        <dbReference type="SAM" id="MobiDB-lite"/>
    </source>
</evidence>
<dbReference type="NCBIfam" id="TIGR01610">
    <property type="entry name" value="phage_O_Nterm"/>
    <property type="match status" value="1"/>
</dbReference>
<accession>A0A839CNV3</accession>
<evidence type="ECO:0000259" key="2">
    <source>
        <dbReference type="Pfam" id="PF04492"/>
    </source>
</evidence>
<dbReference type="Pfam" id="PF04492">
    <property type="entry name" value="Phage_rep_O"/>
    <property type="match status" value="1"/>
</dbReference>
<comment type="caution">
    <text evidence="3">The sequence shown here is derived from an EMBL/GenBank/DDBJ whole genome shotgun (WGS) entry which is preliminary data.</text>
</comment>
<dbReference type="AlphaFoldDB" id="A0A839CNV3"/>
<organism evidence="3 4">
    <name type="scientific">Klebsiella grimontii</name>
    <dbReference type="NCBI Taxonomy" id="2058152"/>
    <lineage>
        <taxon>Bacteria</taxon>
        <taxon>Pseudomonadati</taxon>
        <taxon>Pseudomonadota</taxon>
        <taxon>Gammaproteobacteria</taxon>
        <taxon>Enterobacterales</taxon>
        <taxon>Enterobacteriaceae</taxon>
        <taxon>Klebsiella/Raoultella group</taxon>
        <taxon>Klebsiella</taxon>
    </lineage>
</organism>
<reference evidence="3 4" key="1">
    <citation type="submission" date="2020-06" db="EMBL/GenBank/DDBJ databases">
        <title>REHAB project genomes.</title>
        <authorList>
            <person name="Shaw L.P."/>
        </authorList>
    </citation>
    <scope>NUCLEOTIDE SEQUENCE [LARGE SCALE GENOMIC DNA]</scope>
    <source>
        <strain evidence="3 4">RHBSTW-00092</strain>
    </source>
</reference>
<dbReference type="RefSeq" id="WP_117111407.1">
    <property type="nucleotide sequence ID" value="NZ_JABXQY010000001.1"/>
</dbReference>
<dbReference type="Proteomes" id="UP000557483">
    <property type="component" value="Unassembled WGS sequence"/>
</dbReference>
<proteinExistence type="predicted"/>
<dbReference type="GO" id="GO:0006260">
    <property type="term" value="P:DNA replication"/>
    <property type="evidence" value="ECO:0007669"/>
    <property type="project" value="InterPro"/>
</dbReference>
<dbReference type="InterPro" id="IPR006497">
    <property type="entry name" value="Phage_lambda_VrpO_N"/>
</dbReference>
<evidence type="ECO:0000313" key="3">
    <source>
        <dbReference type="EMBL" id="MBA8126037.1"/>
    </source>
</evidence>
<feature type="region of interest" description="Disordered" evidence="1">
    <location>
        <begin position="156"/>
        <end position="181"/>
    </location>
</feature>